<evidence type="ECO:0000313" key="3">
    <source>
        <dbReference type="EMBL" id="CAI6336141.1"/>
    </source>
</evidence>
<feature type="region of interest" description="Disordered" evidence="1">
    <location>
        <begin position="278"/>
        <end position="372"/>
    </location>
</feature>
<accession>A0A9W4XSP5</accession>
<reference evidence="3" key="1">
    <citation type="submission" date="2023-01" db="EMBL/GenBank/DDBJ databases">
        <authorList>
            <person name="Van Ghelder C."/>
            <person name="Rancurel C."/>
        </authorList>
    </citation>
    <scope>NUCLEOTIDE SEQUENCE</scope>
    <source>
        <strain evidence="3">CNCM I-4278</strain>
    </source>
</reference>
<gene>
    <name evidence="3" type="ORF">PDIGIT_LOCUS9233</name>
</gene>
<feature type="region of interest" description="Disordered" evidence="1">
    <location>
        <begin position="423"/>
        <end position="453"/>
    </location>
</feature>
<feature type="compositionally biased region" description="Low complexity" evidence="1">
    <location>
        <begin position="599"/>
        <end position="611"/>
    </location>
</feature>
<dbReference type="InterPro" id="IPR004827">
    <property type="entry name" value="bZIP"/>
</dbReference>
<feature type="region of interest" description="Disordered" evidence="1">
    <location>
        <begin position="88"/>
        <end position="159"/>
    </location>
</feature>
<feature type="compositionally biased region" description="Pro residues" evidence="1">
    <location>
        <begin position="309"/>
        <end position="321"/>
    </location>
</feature>
<dbReference type="CDD" id="cd14705">
    <property type="entry name" value="bZIP_Zip1"/>
    <property type="match status" value="1"/>
</dbReference>
<organism evidence="3 4">
    <name type="scientific">Periconia digitata</name>
    <dbReference type="NCBI Taxonomy" id="1303443"/>
    <lineage>
        <taxon>Eukaryota</taxon>
        <taxon>Fungi</taxon>
        <taxon>Dikarya</taxon>
        <taxon>Ascomycota</taxon>
        <taxon>Pezizomycotina</taxon>
        <taxon>Dothideomycetes</taxon>
        <taxon>Pleosporomycetidae</taxon>
        <taxon>Pleosporales</taxon>
        <taxon>Massarineae</taxon>
        <taxon>Periconiaceae</taxon>
        <taxon>Periconia</taxon>
    </lineage>
</organism>
<dbReference type="EMBL" id="CAOQHR010000006">
    <property type="protein sequence ID" value="CAI6336141.1"/>
    <property type="molecule type" value="Genomic_DNA"/>
</dbReference>
<feature type="compositionally biased region" description="Polar residues" evidence="1">
    <location>
        <begin position="189"/>
        <end position="209"/>
    </location>
</feature>
<feature type="compositionally biased region" description="Polar residues" evidence="1">
    <location>
        <begin position="539"/>
        <end position="565"/>
    </location>
</feature>
<feature type="compositionally biased region" description="Polar residues" evidence="1">
    <location>
        <begin position="120"/>
        <end position="135"/>
    </location>
</feature>
<evidence type="ECO:0000256" key="1">
    <source>
        <dbReference type="SAM" id="MobiDB-lite"/>
    </source>
</evidence>
<name>A0A9W4XSP5_9PLEO</name>
<sequence length="639" mass="69895">MYACWKDARTPWRHYSTHLTSGHCCIFIISSSPSTTQLKQSLPGQVLSADGTFHTFNLATQTLPAIQTTHAHYPFQSSLTPPYDQIKESYSEQPSISRFSELDRSWSAPRGQRGSDEQIPMSQPPASGSHTTATAVENGPVSLPPLRHMSKSPTASLTDRRQGSLLGVQHILNPQADLVEQERNRRRSASQQLETPSPIESQPSQSLPSISRPMSVDSTQGDAVQARPFQPPTGRPSNRHLMSPRSPTVHRTSSISVLARPTGTIDAHASPFLSASSAGAGRVLGPDPTSQPALPTPPGGGRSTGFYPPHMPPTVPTPPPGMSRMGFPQSGSASPNPNFSPYSQPASAASSQYEGPSHASSYPPASMQEQQQLAMAMERNDHNRMSMGSSNSGQSAIQIMTIKSQQGQHVRIPVEVHAASKVADEKRKRNAGASARFRARRKEKEREASQSISRLETQLREAIEDNEYYRSERDYFKSIVFQQPGAERHYARPPSPRLRRISVAPSNPASSTTGGGSPYSAYEDDTGDSDRNVRRRTSNYHPVQGQVSTSLNGAQTPGYPSSAFASVNAAPHHHASRPGSFDSRDERSMSLPQVHHHQQQQQQQQQQMMQQAHRPSLHDPFTGGEATRYDGRGWEPQRG</sequence>
<protein>
    <recommendedName>
        <fullName evidence="2">BZIP domain-containing protein</fullName>
    </recommendedName>
</protein>
<dbReference type="GO" id="GO:0003700">
    <property type="term" value="F:DNA-binding transcription factor activity"/>
    <property type="evidence" value="ECO:0007669"/>
    <property type="project" value="InterPro"/>
</dbReference>
<dbReference type="OrthoDB" id="2247093at2759"/>
<comment type="caution">
    <text evidence="3">The sequence shown here is derived from an EMBL/GenBank/DDBJ whole genome shotgun (WGS) entry which is preliminary data.</text>
</comment>
<evidence type="ECO:0000259" key="2">
    <source>
        <dbReference type="PROSITE" id="PS00036"/>
    </source>
</evidence>
<dbReference type="PROSITE" id="PS00036">
    <property type="entry name" value="BZIP_BASIC"/>
    <property type="match status" value="1"/>
</dbReference>
<feature type="region of interest" description="Disordered" evidence="1">
    <location>
        <begin position="176"/>
        <end position="253"/>
    </location>
</feature>
<feature type="compositionally biased region" description="Low complexity" evidence="1">
    <location>
        <begin position="340"/>
        <end position="353"/>
    </location>
</feature>
<feature type="compositionally biased region" description="Basic and acidic residues" evidence="1">
    <location>
        <begin position="627"/>
        <end position="639"/>
    </location>
</feature>
<feature type="domain" description="BZIP" evidence="2">
    <location>
        <begin position="426"/>
        <end position="440"/>
    </location>
</feature>
<feature type="compositionally biased region" description="Polar residues" evidence="1">
    <location>
        <begin position="329"/>
        <end position="339"/>
    </location>
</feature>
<evidence type="ECO:0000313" key="4">
    <source>
        <dbReference type="Proteomes" id="UP001152607"/>
    </source>
</evidence>
<dbReference type="Proteomes" id="UP001152607">
    <property type="component" value="Unassembled WGS sequence"/>
</dbReference>
<keyword evidence="4" id="KW-1185">Reference proteome</keyword>
<feature type="region of interest" description="Disordered" evidence="1">
    <location>
        <begin position="487"/>
        <end position="639"/>
    </location>
</feature>
<dbReference type="AlphaFoldDB" id="A0A9W4XSP5"/>
<proteinExistence type="predicted"/>